<evidence type="ECO:0000313" key="2">
    <source>
        <dbReference type="Proteomes" id="UP001497744"/>
    </source>
</evidence>
<gene>
    <name evidence="1" type="ORF">BcabD6B2_19890</name>
</gene>
<dbReference type="Proteomes" id="UP001497744">
    <property type="component" value="Unassembled WGS sequence"/>
</dbReference>
<protein>
    <submittedName>
        <fullName evidence="1">Antibiotic biosynthesis monooxygenase</fullName>
    </submittedName>
</protein>
<dbReference type="GeneID" id="94194035"/>
<keyword evidence="1" id="KW-0503">Monooxygenase</keyword>
<dbReference type="EMBL" id="BPLF01000002">
    <property type="protein sequence ID" value="GIX62554.1"/>
    <property type="molecule type" value="Genomic_DNA"/>
</dbReference>
<accession>A0AAV4LRW5</accession>
<evidence type="ECO:0000313" key="1">
    <source>
        <dbReference type="EMBL" id="GIX62554.1"/>
    </source>
</evidence>
<dbReference type="AlphaFoldDB" id="A0AAV4LRW5"/>
<keyword evidence="1" id="KW-0560">Oxidoreductase</keyword>
<name>A0AAV4LRW5_BABCB</name>
<sequence>MFSGEIAAAKIEEGGEGMVIKANGGDGGRANRSCESPLQAFVKCIEEFRMGRFYGGWRSVADGLHGLLERVKHFEQFSNIGSLPSTNMFSKIPMSGHESQ</sequence>
<organism evidence="1 2">
    <name type="scientific">Babesia caballi</name>
    <dbReference type="NCBI Taxonomy" id="5871"/>
    <lineage>
        <taxon>Eukaryota</taxon>
        <taxon>Sar</taxon>
        <taxon>Alveolata</taxon>
        <taxon>Apicomplexa</taxon>
        <taxon>Aconoidasida</taxon>
        <taxon>Piroplasmida</taxon>
        <taxon>Babesiidae</taxon>
        <taxon>Babesia</taxon>
    </lineage>
</organism>
<reference evidence="1 2" key="1">
    <citation type="submission" date="2021-06" db="EMBL/GenBank/DDBJ databases">
        <title>Genome sequence of Babesia caballi.</title>
        <authorList>
            <person name="Yamagishi J."/>
            <person name="Kidaka T."/>
            <person name="Ochi A."/>
        </authorList>
    </citation>
    <scope>NUCLEOTIDE SEQUENCE [LARGE SCALE GENOMIC DNA]</scope>
    <source>
        <strain evidence="1">USDA-D6B2</strain>
    </source>
</reference>
<comment type="caution">
    <text evidence="1">The sequence shown here is derived from an EMBL/GenBank/DDBJ whole genome shotgun (WGS) entry which is preliminary data.</text>
</comment>
<dbReference type="GO" id="GO:0004497">
    <property type="term" value="F:monooxygenase activity"/>
    <property type="evidence" value="ECO:0007669"/>
    <property type="project" value="UniProtKB-KW"/>
</dbReference>
<keyword evidence="2" id="KW-1185">Reference proteome</keyword>
<dbReference type="RefSeq" id="XP_067714623.1">
    <property type="nucleotide sequence ID" value="XM_067858522.1"/>
</dbReference>
<proteinExistence type="predicted"/>